<evidence type="ECO:0000259" key="2">
    <source>
        <dbReference type="Pfam" id="PF20235"/>
    </source>
</evidence>
<name>A0A194YMY3_SORBI</name>
<sequence>MARNRRVILRFMYGYYAEALDALPLERIPVLGPRLLDAGVCFGFGDPVTNIIANTLCSLSDEGVEPDVAVAGKRKPSRDVGARVEILSKIVAGDVPSPPEARTIAERSLEGLVTLLTSYYRYLPTWDALRYLCLSRADLLVAVRLIELDRCHGRKDEFCINSLAVKMALKCAALSARLPNVDAFLTGSAALVSHLTQILSTEGRRSISVQDVAKMSGLLEKPLRMKKFKDDHMDLAAMRYHQYEMRISPMPMQSLRGLLLDRIHVVYLKAISHLPIEDFQSRHHRGLLKAGYCYGPFNPIFNIIVNTIWYDTAFPAPKEFKLDMICTRILIRAESRSLDGLIHLLLACTCNLSEHDAMVYLLKSNLELPQAIGMARQDGFDTTCCDAAAYKAAAGASYHPEPEAYVKFAMESLPMVQAAVNELMTTQTLSSSNILQLSALLSSSTSYAYESLEAVDELTKDAFEIVSSYEENFLSQQNFVRGKLEVILQKYNEQTKEHYELSFICTVNGSVGKKKFRDLRHPYSHVNFWAKPKDGSLTLFFAQASNEDGDKEHHWSFCQPVLSLSENARCCYCESEGTRILHPTQNFCGGDMDFEKMALGSHAITNARIISHGNLIACPVGILTEDYIYFDRVRDTKFIQAMNRTARLMNLNWGDEIRRARQSFSKDGKKLLPDFY</sequence>
<proteinExistence type="predicted"/>
<dbReference type="Pfam" id="PF20235">
    <property type="entry name" value="PIR2-like_helical"/>
    <property type="match status" value="2"/>
</dbReference>
<reference evidence="4" key="2">
    <citation type="journal article" date="2018" name="Plant J.">
        <title>The Sorghum bicolor reference genome: improved assembly, gene annotations, a transcriptome atlas, and signatures of genome organization.</title>
        <authorList>
            <person name="McCormick R.F."/>
            <person name="Truong S.K."/>
            <person name="Sreedasyam A."/>
            <person name="Jenkins J."/>
            <person name="Shu S."/>
            <person name="Sims D."/>
            <person name="Kennedy M."/>
            <person name="Amirebrahimi M."/>
            <person name="Weers B.D."/>
            <person name="McKinley B."/>
            <person name="Mattison A."/>
            <person name="Morishige D.T."/>
            <person name="Grimwood J."/>
            <person name="Schmutz J."/>
            <person name="Mullet J.E."/>
        </authorList>
    </citation>
    <scope>NUCLEOTIDE SEQUENCE [LARGE SCALE GENOMIC DNA]</scope>
    <source>
        <strain evidence="4">cv. BTx623</strain>
    </source>
</reference>
<feature type="domain" description="DUF3615" evidence="1">
    <location>
        <begin position="485"/>
        <end position="583"/>
    </location>
</feature>
<dbReference type="FunCoup" id="A0A194YMY3">
    <property type="interactions" value="613"/>
</dbReference>
<evidence type="ECO:0000313" key="4">
    <source>
        <dbReference type="Proteomes" id="UP000000768"/>
    </source>
</evidence>
<dbReference type="InterPro" id="IPR046527">
    <property type="entry name" value="PIR2-like_helical"/>
</dbReference>
<dbReference type="OMA" id="NARCCYC"/>
<organism evidence="3 4">
    <name type="scientific">Sorghum bicolor</name>
    <name type="common">Sorghum</name>
    <name type="synonym">Sorghum vulgare</name>
    <dbReference type="NCBI Taxonomy" id="4558"/>
    <lineage>
        <taxon>Eukaryota</taxon>
        <taxon>Viridiplantae</taxon>
        <taxon>Streptophyta</taxon>
        <taxon>Embryophyta</taxon>
        <taxon>Tracheophyta</taxon>
        <taxon>Spermatophyta</taxon>
        <taxon>Magnoliopsida</taxon>
        <taxon>Liliopsida</taxon>
        <taxon>Poales</taxon>
        <taxon>Poaceae</taxon>
        <taxon>PACMAD clade</taxon>
        <taxon>Panicoideae</taxon>
        <taxon>Andropogonodae</taxon>
        <taxon>Andropogoneae</taxon>
        <taxon>Sorghinae</taxon>
        <taxon>Sorghum</taxon>
    </lineage>
</organism>
<keyword evidence="4" id="KW-1185">Reference proteome</keyword>
<dbReference type="Gramene" id="KXG29562">
    <property type="protein sequence ID" value="KXG29562"/>
    <property type="gene ID" value="SORBI_3004G056100"/>
</dbReference>
<dbReference type="AlphaFoldDB" id="A0A194YMY3"/>
<feature type="domain" description="PIR2-like helical" evidence="2">
    <location>
        <begin position="13"/>
        <end position="147"/>
    </location>
</feature>
<dbReference type="PANTHER" id="PTHR33120:SF43">
    <property type="entry name" value="PIR2-LIKE HELICAL DOMAIN-CONTAINING PROTEIN"/>
    <property type="match status" value="1"/>
</dbReference>
<gene>
    <name evidence="3" type="ORF">SORBI_3004G056100</name>
</gene>
<evidence type="ECO:0000259" key="1">
    <source>
        <dbReference type="Pfam" id="PF12274"/>
    </source>
</evidence>
<feature type="domain" description="PIR2-like helical" evidence="2">
    <location>
        <begin position="261"/>
        <end position="374"/>
    </location>
</feature>
<dbReference type="PANTHER" id="PTHR33120">
    <property type="entry name" value="EXPRESSED PROTEIN-RELATED"/>
    <property type="match status" value="1"/>
</dbReference>
<dbReference type="InterPro" id="IPR022059">
    <property type="entry name" value="DUF3615"/>
</dbReference>
<dbReference type="Pfam" id="PF12274">
    <property type="entry name" value="DUF3615"/>
    <property type="match status" value="1"/>
</dbReference>
<protein>
    <submittedName>
        <fullName evidence="3">Uncharacterized protein</fullName>
    </submittedName>
</protein>
<accession>A0A194YMY3</accession>
<dbReference type="Proteomes" id="UP000000768">
    <property type="component" value="Chromosome 4"/>
</dbReference>
<dbReference type="InParanoid" id="A0A194YMY3"/>
<dbReference type="EMBL" id="CM000763">
    <property type="protein sequence ID" value="KXG29562.2"/>
    <property type="molecule type" value="Genomic_DNA"/>
</dbReference>
<reference evidence="3 4" key="1">
    <citation type="journal article" date="2009" name="Nature">
        <title>The Sorghum bicolor genome and the diversification of grasses.</title>
        <authorList>
            <person name="Paterson A.H."/>
            <person name="Bowers J.E."/>
            <person name="Bruggmann R."/>
            <person name="Dubchak I."/>
            <person name="Grimwood J."/>
            <person name="Gundlach H."/>
            <person name="Haberer G."/>
            <person name="Hellsten U."/>
            <person name="Mitros T."/>
            <person name="Poliakov A."/>
            <person name="Schmutz J."/>
            <person name="Spannagl M."/>
            <person name="Tang H."/>
            <person name="Wang X."/>
            <person name="Wicker T."/>
            <person name="Bharti A.K."/>
            <person name="Chapman J."/>
            <person name="Feltus F.A."/>
            <person name="Gowik U."/>
            <person name="Grigoriev I.V."/>
            <person name="Lyons E."/>
            <person name="Maher C.A."/>
            <person name="Martis M."/>
            <person name="Narechania A."/>
            <person name="Otillar R.P."/>
            <person name="Penning B.W."/>
            <person name="Salamov A.A."/>
            <person name="Wang Y."/>
            <person name="Zhang L."/>
            <person name="Carpita N.C."/>
            <person name="Freeling M."/>
            <person name="Gingle A.R."/>
            <person name="Hash C.T."/>
            <person name="Keller B."/>
            <person name="Klein P."/>
            <person name="Kresovich S."/>
            <person name="McCann M.C."/>
            <person name="Ming R."/>
            <person name="Peterson D.G."/>
            <person name="Mehboob-ur-Rahman"/>
            <person name="Ware D."/>
            <person name="Westhoff P."/>
            <person name="Mayer K.F."/>
            <person name="Messing J."/>
            <person name="Rokhsar D.S."/>
        </authorList>
    </citation>
    <scope>NUCLEOTIDE SEQUENCE [LARGE SCALE GENOMIC DNA]</scope>
    <source>
        <strain evidence="4">cv. BTx623</strain>
    </source>
</reference>
<evidence type="ECO:0000313" key="3">
    <source>
        <dbReference type="EMBL" id="KXG29562.2"/>
    </source>
</evidence>